<dbReference type="Gene3D" id="2.40.40.60">
    <property type="match status" value="1"/>
</dbReference>
<dbReference type="RefSeq" id="WP_098604467.1">
    <property type="nucleotide sequence ID" value="NZ_JARMDG010000044.1"/>
</dbReference>
<protein>
    <submittedName>
        <fullName evidence="1">Uncharacterized protein</fullName>
    </submittedName>
</protein>
<dbReference type="EMBL" id="VLYX01000028">
    <property type="protein sequence ID" value="MDR4328252.1"/>
    <property type="molecule type" value="Genomic_DNA"/>
</dbReference>
<dbReference type="Proteomes" id="UP001248134">
    <property type="component" value="Unassembled WGS sequence"/>
</dbReference>
<accession>A0AAJ1Z6C9</accession>
<comment type="caution">
    <text evidence="1">The sequence shown here is derived from an EMBL/GenBank/DDBJ whole genome shotgun (WGS) entry which is preliminary data.</text>
</comment>
<sequence>MKKFLFFCSILLIIGAGYCFYQALPNVLLVSGDQQQVEKVTEEYKSKLSSSTQYKEKQLCGSEFKDKDETSCKNTGSVRVLNKTTAEKLLKEQMLQKTIRPRVTKHIQYLPSITKEKGVVYGKDISSEEIQIGTQIIPVTKGGDDLGIGVGQGQKIQSKLIIVDDSIYKELLLKENTFSILRFDIKNTLMGNIPDIGVVEKSYPEVETIRVKANKKINYSIL</sequence>
<reference evidence="1" key="1">
    <citation type="submission" date="2019-07" db="EMBL/GenBank/DDBJ databases">
        <title>Phylogenomic Reclassification of ATCC Bacillus Strains and Various Taxa within the Genus Bacillus.</title>
        <authorList>
            <person name="Riojas M.A."/>
            <person name="Frank A.M."/>
            <person name="Fenn S.L."/>
            <person name="King S.P."/>
            <person name="Brower S.M."/>
            <person name="Hazbon M.H."/>
        </authorList>
    </citation>
    <scope>NUCLEOTIDE SEQUENCE</scope>
    <source>
        <strain evidence="1">NR-12239</strain>
    </source>
</reference>
<name>A0AAJ1Z6C9_9BACI</name>
<proteinExistence type="predicted"/>
<dbReference type="InterPro" id="IPR035253">
    <property type="entry name" value="Lipoprotein_22_bac"/>
</dbReference>
<organism evidence="1 2">
    <name type="scientific">Bacillus pseudomycoides</name>
    <dbReference type="NCBI Taxonomy" id="64104"/>
    <lineage>
        <taxon>Bacteria</taxon>
        <taxon>Bacillati</taxon>
        <taxon>Bacillota</taxon>
        <taxon>Bacilli</taxon>
        <taxon>Bacillales</taxon>
        <taxon>Bacillaceae</taxon>
        <taxon>Bacillus</taxon>
        <taxon>Bacillus cereus group</taxon>
    </lineage>
</organism>
<evidence type="ECO:0000313" key="2">
    <source>
        <dbReference type="Proteomes" id="UP001248134"/>
    </source>
</evidence>
<gene>
    <name evidence="1" type="ORF">FOS08_20760</name>
</gene>
<dbReference type="Pfam" id="PF17294">
    <property type="entry name" value="Lipoprotein_22"/>
    <property type="match status" value="1"/>
</dbReference>
<dbReference type="AlphaFoldDB" id="A0AAJ1Z6C9"/>
<evidence type="ECO:0000313" key="1">
    <source>
        <dbReference type="EMBL" id="MDR4328252.1"/>
    </source>
</evidence>